<evidence type="ECO:0000313" key="3">
    <source>
        <dbReference type="Proteomes" id="UP000005801"/>
    </source>
</evidence>
<dbReference type="EMBL" id="ABCS01000001">
    <property type="protein sequence ID" value="EDM81781.1"/>
    <property type="molecule type" value="Genomic_DNA"/>
</dbReference>
<comment type="caution">
    <text evidence="2">The sequence shown here is derived from an EMBL/GenBank/DDBJ whole genome shotgun (WGS) entry which is preliminary data.</text>
</comment>
<dbReference type="AlphaFoldDB" id="A6FWV7"/>
<reference evidence="2 3" key="1">
    <citation type="submission" date="2007-06" db="EMBL/GenBank/DDBJ databases">
        <authorList>
            <person name="Shimkets L."/>
            <person name="Ferriera S."/>
            <person name="Johnson J."/>
            <person name="Kravitz S."/>
            <person name="Beeson K."/>
            <person name="Sutton G."/>
            <person name="Rogers Y.-H."/>
            <person name="Friedman R."/>
            <person name="Frazier M."/>
            <person name="Venter J.C."/>
        </authorList>
    </citation>
    <scope>NUCLEOTIDE SEQUENCE [LARGE SCALE GENOMIC DNA]</scope>
    <source>
        <strain evidence="2 3">SIR-1</strain>
    </source>
</reference>
<gene>
    <name evidence="2" type="ORF">PPSIR1_04923</name>
</gene>
<protein>
    <submittedName>
        <fullName evidence="2">Uncharacterized protein</fullName>
    </submittedName>
</protein>
<sequence length="158" mass="16878">MVAAAALALASACATPNTLPQPPPQPPQPPQPYPDPETMPQVPPQPEPEEHLPPQPGPDPEVEAEPKEEPPQAPKPSLDGATSALQDATLRIEGTDEALLRACDGTLRGPGQLAHGRYDLLIRWPDGEEHLEALELSPGARVTVHVDERDRSCVVRTA</sequence>
<keyword evidence="3" id="KW-1185">Reference proteome</keyword>
<evidence type="ECO:0000313" key="2">
    <source>
        <dbReference type="EMBL" id="EDM81781.1"/>
    </source>
</evidence>
<feature type="compositionally biased region" description="Pro residues" evidence="1">
    <location>
        <begin position="19"/>
        <end position="46"/>
    </location>
</feature>
<dbReference type="Proteomes" id="UP000005801">
    <property type="component" value="Unassembled WGS sequence"/>
</dbReference>
<feature type="region of interest" description="Disordered" evidence="1">
    <location>
        <begin position="14"/>
        <end position="90"/>
    </location>
</feature>
<organism evidence="2 3">
    <name type="scientific">Plesiocystis pacifica SIR-1</name>
    <dbReference type="NCBI Taxonomy" id="391625"/>
    <lineage>
        <taxon>Bacteria</taxon>
        <taxon>Pseudomonadati</taxon>
        <taxon>Myxococcota</taxon>
        <taxon>Polyangia</taxon>
        <taxon>Nannocystales</taxon>
        <taxon>Nannocystaceae</taxon>
        <taxon>Plesiocystis</taxon>
    </lineage>
</organism>
<dbReference type="STRING" id="391625.PPSIR1_04923"/>
<evidence type="ECO:0000256" key="1">
    <source>
        <dbReference type="SAM" id="MobiDB-lite"/>
    </source>
</evidence>
<name>A6FWV7_9BACT</name>
<proteinExistence type="predicted"/>
<accession>A6FWV7</accession>